<geneLocation type="plastid" evidence="1"/>
<dbReference type="EMBL" id="MF770605">
    <property type="protein sequence ID" value="ATG24864.1"/>
    <property type="molecule type" value="Genomic_DNA"/>
</dbReference>
<reference evidence="1" key="2">
    <citation type="submission" date="2017-08" db="EMBL/GenBank/DDBJ databases">
        <authorList>
            <person name="Knox E.B."/>
        </authorList>
    </citation>
    <scope>NUCLEOTIDE SEQUENCE</scope>
</reference>
<organism evidence="1">
    <name type="scientific">Lobelia heterophylla subsp. heterophylla</name>
    <dbReference type="NCBI Taxonomy" id="2041129"/>
    <lineage>
        <taxon>Eukaryota</taxon>
        <taxon>Viridiplantae</taxon>
        <taxon>Streptophyta</taxon>
        <taxon>Embryophyta</taxon>
        <taxon>Tracheophyta</taxon>
        <taxon>Spermatophyta</taxon>
        <taxon>Magnoliopsida</taxon>
        <taxon>eudicotyledons</taxon>
        <taxon>Gunneridae</taxon>
        <taxon>Pentapetalae</taxon>
        <taxon>asterids</taxon>
        <taxon>campanulids</taxon>
        <taxon>Asterales</taxon>
        <taxon>Campanulaceae</taxon>
        <taxon>Lobelia</taxon>
    </lineage>
</organism>
<proteinExistence type="predicted"/>
<keyword evidence="1" id="KW-0934">Plastid</keyword>
<protein>
    <submittedName>
        <fullName evidence="1">Uncharacterized protein</fullName>
    </submittedName>
</protein>
<accession>A0A291EY98</accession>
<dbReference type="AlphaFoldDB" id="A0A291EY98"/>
<name>A0A291EY98_9ASTR</name>
<gene>
    <name evidence="1" type="primary">ORF354</name>
    <name evidence="1" type="ORF">Lo_he_he1Pt0290</name>
</gene>
<reference evidence="1" key="1">
    <citation type="journal article" date="2014" name="Proc. Natl. Acad. Sci. U.S.A.">
        <title>The dynamic history of plastid genomes in the Campanulaceae sensu lato is unique among angiosperms.</title>
        <authorList>
            <person name="Knox E.B."/>
        </authorList>
    </citation>
    <scope>NUCLEOTIDE SEQUENCE</scope>
</reference>
<sequence>MRNFLVTRIIVLLGRLLKILKIFFRILTQDLLRLFRRLLKIVKMYLVPKLSSFFSTLKKESYLILYDFCEKEKRFRESKIGKAIYEIGQPILLLLIMIQIHNLIWFDIVTPNSKHLCVWAEKLANFFVGPEAPQALRVTGRIIYFLFLAAFGEFIRSTLGLTLPEEPPRDSQDKNESPFFSYPIYDYSYRLYTQYGPNRSIFKYWKYRKVFEKDLEEYMEITDQILLDEQMGLDKYLSLIDNFIRELGGKTGRNEPARNTGKSEENNNAFYSYVYKLSTKYGENHCRYVYEKFCVENLLPMEELDLVDRRALEDSVSLETYLNLLHAYRKEVSEGTEREYEDPFFVKFLKEQQA</sequence>
<evidence type="ECO:0000313" key="1">
    <source>
        <dbReference type="EMBL" id="ATG24864.1"/>
    </source>
</evidence>